<evidence type="ECO:0000256" key="5">
    <source>
        <dbReference type="ARBA" id="ARBA00013078"/>
    </source>
</evidence>
<dbReference type="SFLD" id="SFLDG01129">
    <property type="entry name" value="C1.5:_HAD__Beta-PGM__Phosphata"/>
    <property type="match status" value="1"/>
</dbReference>
<feature type="binding site" evidence="10">
    <location>
        <position position="7"/>
    </location>
    <ligand>
        <name>Mg(2+)</name>
        <dbReference type="ChEBI" id="CHEBI:18420"/>
    </ligand>
</feature>
<proteinExistence type="inferred from homology"/>
<dbReference type="EMBL" id="CP078073">
    <property type="protein sequence ID" value="QXL88552.1"/>
    <property type="molecule type" value="Genomic_DNA"/>
</dbReference>
<keyword evidence="6 10" id="KW-0479">Metal-binding</keyword>
<dbReference type="GO" id="GO:0005829">
    <property type="term" value="C:cytosol"/>
    <property type="evidence" value="ECO:0007669"/>
    <property type="project" value="TreeGrafter"/>
</dbReference>
<name>A0A975YGJ3_9RHOB</name>
<dbReference type="EC" id="3.1.3.18" evidence="5 10"/>
<evidence type="ECO:0000256" key="9">
    <source>
        <dbReference type="ARBA" id="ARBA00023277"/>
    </source>
</evidence>
<dbReference type="GO" id="GO:0008967">
    <property type="term" value="F:phosphoglycolate phosphatase activity"/>
    <property type="evidence" value="ECO:0007669"/>
    <property type="project" value="UniProtKB-UniRule"/>
</dbReference>
<dbReference type="SUPFAM" id="SSF56784">
    <property type="entry name" value="HAD-like"/>
    <property type="match status" value="1"/>
</dbReference>
<dbReference type="GO" id="GO:0005975">
    <property type="term" value="P:carbohydrate metabolic process"/>
    <property type="evidence" value="ECO:0007669"/>
    <property type="project" value="InterPro"/>
</dbReference>
<dbReference type="InterPro" id="IPR036412">
    <property type="entry name" value="HAD-like_sf"/>
</dbReference>
<evidence type="ECO:0000256" key="3">
    <source>
        <dbReference type="ARBA" id="ARBA00004818"/>
    </source>
</evidence>
<gene>
    <name evidence="11" type="primary">gph</name>
    <name evidence="11" type="ORF">KUL25_03230</name>
</gene>
<evidence type="ECO:0000313" key="11">
    <source>
        <dbReference type="EMBL" id="QXL88552.1"/>
    </source>
</evidence>
<dbReference type="InterPro" id="IPR006439">
    <property type="entry name" value="HAD-SF_hydro_IA"/>
</dbReference>
<comment type="function">
    <text evidence="10">Specifically catalyzes the dephosphorylation of 2-phosphoglycolate. Is involved in the dissimilation of the intracellular 2-phosphoglycolate formed during the DNA repair of 3'-phosphoglycolate ends, a major class of DNA lesions induced by oxidative stress.</text>
</comment>
<dbReference type="RefSeq" id="WP_257891620.1">
    <property type="nucleotide sequence ID" value="NZ_JAIMBW010000001.1"/>
</dbReference>
<dbReference type="NCBIfam" id="TIGR01449">
    <property type="entry name" value="PGP_bact"/>
    <property type="match status" value="1"/>
</dbReference>
<dbReference type="NCBIfam" id="TIGR01549">
    <property type="entry name" value="HAD-SF-IA-v1"/>
    <property type="match status" value="1"/>
</dbReference>
<dbReference type="InterPro" id="IPR050155">
    <property type="entry name" value="HAD-like_hydrolase_sf"/>
</dbReference>
<feature type="binding site" evidence="10">
    <location>
        <position position="9"/>
    </location>
    <ligand>
        <name>Mg(2+)</name>
        <dbReference type="ChEBI" id="CHEBI:18420"/>
    </ligand>
</feature>
<protein>
    <recommendedName>
        <fullName evidence="5 10">Phosphoglycolate phosphatase</fullName>
        <shortName evidence="10">PGP</shortName>
        <shortName evidence="10">PGPase</shortName>
        <ecNumber evidence="5 10">3.1.3.18</ecNumber>
    </recommendedName>
</protein>
<dbReference type="EMBL" id="JAIMBW010000001">
    <property type="protein sequence ID" value="MBY4891776.1"/>
    <property type="molecule type" value="Genomic_DNA"/>
</dbReference>
<dbReference type="PANTHER" id="PTHR43434">
    <property type="entry name" value="PHOSPHOGLYCOLATE PHOSPHATASE"/>
    <property type="match status" value="1"/>
</dbReference>
<comment type="similarity">
    <text evidence="4 10">Belongs to the HAD-like hydrolase superfamily. CbbY/CbbZ/Gph/YieH family.</text>
</comment>
<comment type="cofactor">
    <cofactor evidence="2 10">
        <name>Mg(2+)</name>
        <dbReference type="ChEBI" id="CHEBI:18420"/>
    </cofactor>
</comment>
<dbReference type="InterPro" id="IPR037512">
    <property type="entry name" value="PGPase_prok"/>
</dbReference>
<evidence type="ECO:0000256" key="4">
    <source>
        <dbReference type="ARBA" id="ARBA00006171"/>
    </source>
</evidence>
<evidence type="ECO:0000256" key="6">
    <source>
        <dbReference type="ARBA" id="ARBA00022723"/>
    </source>
</evidence>
<comment type="pathway">
    <text evidence="3 10">Organic acid metabolism; glycolate biosynthesis; glycolate from 2-phosphoglycolate: step 1/1.</text>
</comment>
<dbReference type="PRINTS" id="PR00413">
    <property type="entry name" value="HADHALOGNASE"/>
</dbReference>
<dbReference type="GO" id="GO:0046872">
    <property type="term" value="F:metal ion binding"/>
    <property type="evidence" value="ECO:0007669"/>
    <property type="project" value="UniProtKB-KW"/>
</dbReference>
<dbReference type="HAMAP" id="MF_00495">
    <property type="entry name" value="GPH_hydrolase_bact"/>
    <property type="match status" value="1"/>
</dbReference>
<feature type="binding site" evidence="10">
    <location>
        <position position="162"/>
    </location>
    <ligand>
        <name>Mg(2+)</name>
        <dbReference type="ChEBI" id="CHEBI:18420"/>
    </ligand>
</feature>
<dbReference type="InterPro" id="IPR023214">
    <property type="entry name" value="HAD_sf"/>
</dbReference>
<keyword evidence="9 10" id="KW-0119">Carbohydrate metabolism</keyword>
<reference evidence="11 12" key="1">
    <citation type="submission" date="2021-07" db="EMBL/GenBank/DDBJ databases">
        <title>Karlodiniumbacter phycospheric gen. nov., sp. nov., a phycosphere bacterium isolated from karlodinium veneficum.</title>
        <authorList>
            <person name="Peng Y."/>
            <person name="Jiang L."/>
            <person name="Lee J."/>
        </authorList>
    </citation>
    <scope>NUCLEOTIDE SEQUENCE</scope>
    <source>
        <strain evidence="11 12">N5</strain>
    </source>
</reference>
<keyword evidence="7 10" id="KW-0378">Hydrolase</keyword>
<evidence type="ECO:0000313" key="12">
    <source>
        <dbReference type="Proteomes" id="UP000693972"/>
    </source>
</evidence>
<comment type="catalytic activity">
    <reaction evidence="1 10">
        <text>2-phosphoglycolate + H2O = glycolate + phosphate</text>
        <dbReference type="Rhea" id="RHEA:14369"/>
        <dbReference type="ChEBI" id="CHEBI:15377"/>
        <dbReference type="ChEBI" id="CHEBI:29805"/>
        <dbReference type="ChEBI" id="CHEBI:43474"/>
        <dbReference type="ChEBI" id="CHEBI:58033"/>
        <dbReference type="EC" id="3.1.3.18"/>
    </reaction>
</comment>
<organism evidence="11">
    <name type="scientific">Gymnodinialimonas phycosphaerae</name>
    <dbReference type="NCBI Taxonomy" id="2841589"/>
    <lineage>
        <taxon>Bacteria</taxon>
        <taxon>Pseudomonadati</taxon>
        <taxon>Pseudomonadota</taxon>
        <taxon>Alphaproteobacteria</taxon>
        <taxon>Rhodobacterales</taxon>
        <taxon>Paracoccaceae</taxon>
        <taxon>Gymnodinialimonas</taxon>
    </lineage>
</organism>
<evidence type="ECO:0000256" key="7">
    <source>
        <dbReference type="ARBA" id="ARBA00022801"/>
    </source>
</evidence>
<dbReference type="AlphaFoldDB" id="A0A975YGJ3"/>
<dbReference type="GO" id="GO:0046295">
    <property type="term" value="P:glycolate biosynthetic process"/>
    <property type="evidence" value="ECO:0007669"/>
    <property type="project" value="UniProtKB-UniRule"/>
</dbReference>
<dbReference type="Gene3D" id="1.10.150.240">
    <property type="entry name" value="Putative phosphatase, domain 2"/>
    <property type="match status" value="1"/>
</dbReference>
<dbReference type="Pfam" id="PF13419">
    <property type="entry name" value="HAD_2"/>
    <property type="match status" value="1"/>
</dbReference>
<dbReference type="InterPro" id="IPR023198">
    <property type="entry name" value="PGP-like_dom2"/>
</dbReference>
<dbReference type="InterPro" id="IPR041492">
    <property type="entry name" value="HAD_2"/>
</dbReference>
<sequence length="213" mass="22552">MARIVFDLDGTLIDSVADIAAAANATLAEVGEAPLSVDQARSFVGAGAVVFVERMARARDLPDPAPLVPRFLHHYEGAVTQTLIYPGVEAALARLEQRGHSLGLCTNKPHLPTQAVLAHLGWADLFDTVLTGDSLPQRKPDPAPLLAAFDALGTGPSIYVGDSDVDAETAARAHVPFVLFTPGYRTTPVEDLPHTAAFDDWSEIPNVIVSLGV</sequence>
<dbReference type="GO" id="GO:0006281">
    <property type="term" value="P:DNA repair"/>
    <property type="evidence" value="ECO:0007669"/>
    <property type="project" value="TreeGrafter"/>
</dbReference>
<evidence type="ECO:0000256" key="2">
    <source>
        <dbReference type="ARBA" id="ARBA00001946"/>
    </source>
</evidence>
<dbReference type="PANTHER" id="PTHR43434:SF1">
    <property type="entry name" value="PHOSPHOGLYCOLATE PHOSPHATASE"/>
    <property type="match status" value="1"/>
</dbReference>
<dbReference type="Proteomes" id="UP000693972">
    <property type="component" value="Unassembled WGS sequence"/>
</dbReference>
<accession>A0A975YGJ3</accession>
<evidence type="ECO:0000256" key="1">
    <source>
        <dbReference type="ARBA" id="ARBA00000830"/>
    </source>
</evidence>
<dbReference type="Gene3D" id="3.40.50.1000">
    <property type="entry name" value="HAD superfamily/HAD-like"/>
    <property type="match status" value="1"/>
</dbReference>
<feature type="active site" description="Nucleophile" evidence="10">
    <location>
        <position position="7"/>
    </location>
</feature>
<evidence type="ECO:0000256" key="10">
    <source>
        <dbReference type="HAMAP-Rule" id="MF_00495"/>
    </source>
</evidence>
<dbReference type="SFLD" id="SFLDS00003">
    <property type="entry name" value="Haloacid_Dehalogenase"/>
    <property type="match status" value="1"/>
</dbReference>
<keyword evidence="8 10" id="KW-0460">Magnesium</keyword>
<evidence type="ECO:0000256" key="8">
    <source>
        <dbReference type="ARBA" id="ARBA00022842"/>
    </source>
</evidence>
<keyword evidence="12" id="KW-1185">Reference proteome</keyword>